<dbReference type="Proteomes" id="UP001320706">
    <property type="component" value="Unassembled WGS sequence"/>
</dbReference>
<evidence type="ECO:0000313" key="1">
    <source>
        <dbReference type="EMBL" id="KAK8211453.1"/>
    </source>
</evidence>
<dbReference type="EMBL" id="JAMKPW020000013">
    <property type="protein sequence ID" value="KAK8211453.1"/>
    <property type="molecule type" value="Genomic_DNA"/>
</dbReference>
<protein>
    <submittedName>
        <fullName evidence="1">Uncharacterized protein</fullName>
    </submittedName>
</protein>
<gene>
    <name evidence="1" type="ORF">M8818_003106</name>
</gene>
<sequence length="288" mass="32439">MAQQSSQFRTILECLGILVILYLLFGREEAGPSTSIPHAQDHSDHDDLPLSQEKIESLVYPDPNLQCPPHAAEIHIFSTSPLIIYIPNFLSEEESQHLLSISKDKWTASTIFNAGVEVTDSTIRKSEKAMIERDQVVQCLESRALSIQGWPADTFIERLWTQRYTGPDGHYAHHYDWASASRTSRRVSTFMVYVSSNCSGGGTNFPLLARPRDPRWCEWIDCSGADEGVTFLPRAGSAVFWENFDAEGRGWREGLHAGMPVREGTKVGLNIWSWYQKGHKVGEGRTEL</sequence>
<proteinExistence type="predicted"/>
<reference evidence="1" key="1">
    <citation type="submission" date="2024-02" db="EMBL/GenBank/DDBJ databases">
        <title>Metagenome Assembled Genome of Zalaria obscura JY119.</title>
        <authorList>
            <person name="Vighnesh L."/>
            <person name="Jagadeeshwari U."/>
            <person name="Venkata Ramana C."/>
            <person name="Sasikala C."/>
        </authorList>
    </citation>
    <scope>NUCLEOTIDE SEQUENCE</scope>
    <source>
        <strain evidence="1">JY119</strain>
    </source>
</reference>
<keyword evidence="2" id="KW-1185">Reference proteome</keyword>
<name>A0ACC3SFY4_9PEZI</name>
<evidence type="ECO:0000313" key="2">
    <source>
        <dbReference type="Proteomes" id="UP001320706"/>
    </source>
</evidence>
<comment type="caution">
    <text evidence="1">The sequence shown here is derived from an EMBL/GenBank/DDBJ whole genome shotgun (WGS) entry which is preliminary data.</text>
</comment>
<organism evidence="1 2">
    <name type="scientific">Zalaria obscura</name>
    <dbReference type="NCBI Taxonomy" id="2024903"/>
    <lineage>
        <taxon>Eukaryota</taxon>
        <taxon>Fungi</taxon>
        <taxon>Dikarya</taxon>
        <taxon>Ascomycota</taxon>
        <taxon>Pezizomycotina</taxon>
        <taxon>Dothideomycetes</taxon>
        <taxon>Dothideomycetidae</taxon>
        <taxon>Dothideales</taxon>
        <taxon>Zalariaceae</taxon>
        <taxon>Zalaria</taxon>
    </lineage>
</organism>
<accession>A0ACC3SFY4</accession>